<reference evidence="2" key="1">
    <citation type="journal article" date="2020" name="Nature">
        <title>Giant virus diversity and host interactions through global metagenomics.</title>
        <authorList>
            <person name="Schulz F."/>
            <person name="Roux S."/>
            <person name="Paez-Espino D."/>
            <person name="Jungbluth S."/>
            <person name="Walsh D.A."/>
            <person name="Denef V.J."/>
            <person name="McMahon K.D."/>
            <person name="Konstantinidis K.T."/>
            <person name="Eloe-Fadrosh E.A."/>
            <person name="Kyrpides N.C."/>
            <person name="Woyke T."/>
        </authorList>
    </citation>
    <scope>NUCLEOTIDE SEQUENCE</scope>
    <source>
        <strain evidence="2">GVMAG-M-3300024261-37</strain>
    </source>
</reference>
<organism evidence="2">
    <name type="scientific">viral metagenome</name>
    <dbReference type="NCBI Taxonomy" id="1070528"/>
    <lineage>
        <taxon>unclassified sequences</taxon>
        <taxon>metagenomes</taxon>
        <taxon>organismal metagenomes</taxon>
    </lineage>
</organism>
<evidence type="ECO:0000313" key="2">
    <source>
        <dbReference type="EMBL" id="QHT95231.1"/>
    </source>
</evidence>
<feature type="domain" description="DUF7788" evidence="1">
    <location>
        <begin position="364"/>
        <end position="552"/>
    </location>
</feature>
<dbReference type="AlphaFoldDB" id="A0A6C0IPW7"/>
<proteinExistence type="predicted"/>
<protein>
    <recommendedName>
        <fullName evidence="1">DUF7788 domain-containing protein</fullName>
    </recommendedName>
</protein>
<dbReference type="Pfam" id="PF25043">
    <property type="entry name" value="DUF7788"/>
    <property type="match status" value="1"/>
</dbReference>
<dbReference type="EMBL" id="MN740237">
    <property type="protein sequence ID" value="QHT95231.1"/>
    <property type="molecule type" value="Genomic_DNA"/>
</dbReference>
<dbReference type="InterPro" id="IPR056690">
    <property type="entry name" value="DUF7788"/>
</dbReference>
<dbReference type="Gene3D" id="3.40.50.410">
    <property type="entry name" value="von Willebrand factor, type A domain"/>
    <property type="match status" value="1"/>
</dbReference>
<dbReference type="PANTHER" id="PTHR31373">
    <property type="entry name" value="OS06G0652100 PROTEIN"/>
    <property type="match status" value="1"/>
</dbReference>
<evidence type="ECO:0000259" key="1">
    <source>
        <dbReference type="Pfam" id="PF25043"/>
    </source>
</evidence>
<dbReference type="InterPro" id="IPR011205">
    <property type="entry name" value="UCP015417_vWA"/>
</dbReference>
<accession>A0A6C0IPW7</accession>
<dbReference type="InterPro" id="IPR036465">
    <property type="entry name" value="vWFA_dom_sf"/>
</dbReference>
<sequence>MNLIKALDKNQIQFGEKGHVEYKRSEGISKQVLQERIVELYFQLVRTKDMRELEMEVECILESLFAEKTQNISLIISFYKMIANVRDVAGKGKGEMDLSYMMLYKLYNYSEQLAFYLFEKFVYIPNQHQYGSWKDVKYFCNYIKKSSNNISHPFIMYIVKLTNHYLNEEIKKKDDSQLLLLGRWIPREKSKKFGWLSTLLAKDYFNYYFTTANTQEQQVKAMRKANSNYRKLLSGLNERLNTVQVKMCGKKWSNIEPRQLTSKTLNKQMMSLLNQKKVGSRLTERYDLEDRKYCAANIKQHLDDVKNNKGDKKVNGKRCDLYEYVRDVVKYSLYGEDAADQLNIINAQWEDNKNNNVAQTIKIIPLCDTSGSMTADDCIPLYNAIGLSIRLSEITHEAFKNRVMTFSQEPTWVNLDEAKTLAEKVMKLKEAPWGMNTDLDAAMRMILEALIENDVSPDEVENMVLAIFSDMQIDYAYTDNRGVLQTRLRQMFELAGLESKYRKPYPVPHILYWNLRTTTGFPTKTTEENVTMFSGYNSSLLNVFSEKGMEELQKVTPIDMLKSLLNIDRYEDLENRAKVLLI</sequence>
<dbReference type="SUPFAM" id="SSF53300">
    <property type="entry name" value="vWA-like"/>
    <property type="match status" value="1"/>
</dbReference>
<name>A0A6C0IPW7_9ZZZZ</name>
<dbReference type="PANTHER" id="PTHR31373:SF27">
    <property type="entry name" value="TROVE DOMAIN-CONTAINING PROTEIN"/>
    <property type="match status" value="1"/>
</dbReference>